<keyword evidence="3" id="KW-1185">Reference proteome</keyword>
<name>A0ABP9WJP9_9MICO</name>
<dbReference type="EMBL" id="BAABRR010000014">
    <property type="protein sequence ID" value="GAA5519824.1"/>
    <property type="molecule type" value="Genomic_DNA"/>
</dbReference>
<gene>
    <name evidence="2" type="ORF">Lsed01_02282</name>
</gene>
<sequence length="271" mass="30182">MAQQIKLSRSFVKTRLERATLEAILTEARATLGAAGEDPDSQLLKVQRGADQWTLPDERQFLAEIGNGYSSYHAWIKWGSKGSLDLFYASDFTIEIMAPERTAVESVAQMIAQKLGEGVVEWAPEVPLRVFIGHGRSGAWNELKQHLIDIHHIEVEAYEVAARGGYTIREVLDSMLRSSTLAFLVMTAEDAQADDTMRARQNVVHEVGLFQGRLGFSRAVILKEAGVELFSNVDGVQYIEFSAGNIRECFGDVLGVINREFPALRRSRPLT</sequence>
<protein>
    <recommendedName>
        <fullName evidence="1">CD-NTase-associated protein 12/Pycsar effector protein TIR domain-containing protein</fullName>
    </recommendedName>
</protein>
<evidence type="ECO:0000259" key="1">
    <source>
        <dbReference type="Pfam" id="PF10137"/>
    </source>
</evidence>
<reference evidence="2 3" key="1">
    <citation type="submission" date="2024-02" db="EMBL/GenBank/DDBJ databases">
        <title>Lysinimicrobium sediminis NBRC 112286.</title>
        <authorList>
            <person name="Ichikawa N."/>
            <person name="Katano-Makiyama Y."/>
            <person name="Hidaka K."/>
        </authorList>
    </citation>
    <scope>NUCLEOTIDE SEQUENCE [LARGE SCALE GENOMIC DNA]</scope>
    <source>
        <strain evidence="2 3">NBRC 112286</strain>
    </source>
</reference>
<dbReference type="RefSeq" id="WP_286215570.1">
    <property type="nucleotide sequence ID" value="NZ_AP027736.1"/>
</dbReference>
<dbReference type="Proteomes" id="UP001426770">
    <property type="component" value="Unassembled WGS sequence"/>
</dbReference>
<evidence type="ECO:0000313" key="3">
    <source>
        <dbReference type="Proteomes" id="UP001426770"/>
    </source>
</evidence>
<feature type="domain" description="CD-NTase-associated protein 12/Pycsar effector protein TIR" evidence="1">
    <location>
        <begin position="129"/>
        <end position="242"/>
    </location>
</feature>
<comment type="caution">
    <text evidence="2">The sequence shown here is derived from an EMBL/GenBank/DDBJ whole genome shotgun (WGS) entry which is preliminary data.</text>
</comment>
<organism evidence="2 3">
    <name type="scientific">Demequina sediminis</name>
    <dbReference type="NCBI Taxonomy" id="1930058"/>
    <lineage>
        <taxon>Bacteria</taxon>
        <taxon>Bacillati</taxon>
        <taxon>Actinomycetota</taxon>
        <taxon>Actinomycetes</taxon>
        <taxon>Micrococcales</taxon>
        <taxon>Demequinaceae</taxon>
        <taxon>Demequina</taxon>
    </lineage>
</organism>
<proteinExistence type="predicted"/>
<evidence type="ECO:0000313" key="2">
    <source>
        <dbReference type="EMBL" id="GAA5519824.1"/>
    </source>
</evidence>
<dbReference type="Pfam" id="PF10137">
    <property type="entry name" value="CAP12-PCTIR_TIR"/>
    <property type="match status" value="1"/>
</dbReference>
<accession>A0ABP9WJP9</accession>
<dbReference type="InterPro" id="IPR019302">
    <property type="entry name" value="CAP12/PCTIR_TIR_dom"/>
</dbReference>